<reference evidence="13" key="1">
    <citation type="submission" date="2025-08" db="UniProtKB">
        <authorList>
            <consortium name="RefSeq"/>
        </authorList>
    </citation>
    <scope>IDENTIFICATION</scope>
</reference>
<dbReference type="AlphaFoldDB" id="A0A6P8H5Y1"/>
<dbReference type="InterPro" id="IPR027417">
    <property type="entry name" value="P-loop_NTPase"/>
</dbReference>
<comment type="pathway">
    <text evidence="2">Pyrimidine metabolism; CTP biosynthesis via salvage pathway; CTP from cytidine: step 1/3.</text>
</comment>
<evidence type="ECO:0000256" key="5">
    <source>
        <dbReference type="ARBA" id="ARBA00022679"/>
    </source>
</evidence>
<dbReference type="Gene3D" id="3.40.50.300">
    <property type="entry name" value="P-loop containing nucleotide triphosphate hydrolases"/>
    <property type="match status" value="1"/>
</dbReference>
<dbReference type="UniPathway" id="UPA00579">
    <property type="reaction ID" value="UER00640"/>
</dbReference>
<dbReference type="InterPro" id="IPR000764">
    <property type="entry name" value="Uridine_kinase-like"/>
</dbReference>
<feature type="compositionally biased region" description="Polar residues" evidence="10">
    <location>
        <begin position="246"/>
        <end position="257"/>
    </location>
</feature>
<comment type="pathway">
    <text evidence="1">Pyrimidine metabolism; UMP biosynthesis via salvage pathway; UMP from uridine: step 1/1.</text>
</comment>
<organism evidence="12 13">
    <name type="scientific">Actinia tenebrosa</name>
    <name type="common">Australian red waratah sea anemone</name>
    <dbReference type="NCBI Taxonomy" id="6105"/>
    <lineage>
        <taxon>Eukaryota</taxon>
        <taxon>Metazoa</taxon>
        <taxon>Cnidaria</taxon>
        <taxon>Anthozoa</taxon>
        <taxon>Hexacorallia</taxon>
        <taxon>Actiniaria</taxon>
        <taxon>Actiniidae</taxon>
        <taxon>Actinia</taxon>
    </lineage>
</organism>
<dbReference type="GO" id="GO:0005524">
    <property type="term" value="F:ATP binding"/>
    <property type="evidence" value="ECO:0007669"/>
    <property type="project" value="InterPro"/>
</dbReference>
<dbReference type="NCBIfam" id="NF004018">
    <property type="entry name" value="PRK05480.1"/>
    <property type="match status" value="1"/>
</dbReference>
<feature type="region of interest" description="Disordered" evidence="10">
    <location>
        <begin position="236"/>
        <end position="257"/>
    </location>
</feature>
<name>A0A6P8H5Y1_ACTTE</name>
<dbReference type="PRINTS" id="PR00988">
    <property type="entry name" value="URIDINKINASE"/>
</dbReference>
<dbReference type="FunFam" id="3.40.50.300:FF:000339">
    <property type="entry name" value="Uridine kinase"/>
    <property type="match status" value="1"/>
</dbReference>
<feature type="domain" description="Phosphoribulokinase/uridine kinase" evidence="11">
    <location>
        <begin position="18"/>
        <end position="213"/>
    </location>
</feature>
<evidence type="ECO:0000256" key="8">
    <source>
        <dbReference type="ARBA" id="ARBA00047436"/>
    </source>
</evidence>
<comment type="catalytic activity">
    <reaction evidence="8">
        <text>cytidine + ATP = CMP + ADP + H(+)</text>
        <dbReference type="Rhea" id="RHEA:24674"/>
        <dbReference type="ChEBI" id="CHEBI:15378"/>
        <dbReference type="ChEBI" id="CHEBI:17562"/>
        <dbReference type="ChEBI" id="CHEBI:30616"/>
        <dbReference type="ChEBI" id="CHEBI:60377"/>
        <dbReference type="ChEBI" id="CHEBI:456216"/>
        <dbReference type="EC" id="2.7.1.48"/>
    </reaction>
</comment>
<dbReference type="FunCoup" id="A0A6P8H5Y1">
    <property type="interactions" value="817"/>
</dbReference>
<evidence type="ECO:0000256" key="4">
    <source>
        <dbReference type="ARBA" id="ARBA00012137"/>
    </source>
</evidence>
<dbReference type="OrthoDB" id="10257085at2759"/>
<dbReference type="GeneID" id="116288210"/>
<dbReference type="Proteomes" id="UP000515163">
    <property type="component" value="Unplaced"/>
</dbReference>
<keyword evidence="7" id="KW-0418">Kinase</keyword>
<proteinExistence type="inferred from homology"/>
<dbReference type="GO" id="GO:0004849">
    <property type="term" value="F:uridine kinase activity"/>
    <property type="evidence" value="ECO:0007669"/>
    <property type="project" value="UniProtKB-EC"/>
</dbReference>
<dbReference type="Pfam" id="PF00485">
    <property type="entry name" value="PRK"/>
    <property type="match status" value="1"/>
</dbReference>
<keyword evidence="6" id="KW-0547">Nucleotide-binding</keyword>
<evidence type="ECO:0000256" key="6">
    <source>
        <dbReference type="ARBA" id="ARBA00022741"/>
    </source>
</evidence>
<protein>
    <recommendedName>
        <fullName evidence="4">uridine/cytidine kinase</fullName>
        <ecNumber evidence="4">2.7.1.48</ecNumber>
    </recommendedName>
</protein>
<dbReference type="SUPFAM" id="SSF52540">
    <property type="entry name" value="P-loop containing nucleoside triphosphate hydrolases"/>
    <property type="match status" value="1"/>
</dbReference>
<dbReference type="InterPro" id="IPR006083">
    <property type="entry name" value="PRK/URK"/>
</dbReference>
<comment type="similarity">
    <text evidence="3">Belongs to the uridine kinase family.</text>
</comment>
<evidence type="ECO:0000313" key="12">
    <source>
        <dbReference type="Proteomes" id="UP000515163"/>
    </source>
</evidence>
<evidence type="ECO:0000256" key="7">
    <source>
        <dbReference type="ARBA" id="ARBA00022777"/>
    </source>
</evidence>
<dbReference type="GO" id="GO:0044211">
    <property type="term" value="P:CTP salvage"/>
    <property type="evidence" value="ECO:0007669"/>
    <property type="project" value="UniProtKB-UniPathway"/>
</dbReference>
<evidence type="ECO:0000256" key="3">
    <source>
        <dbReference type="ARBA" id="ARBA00005408"/>
    </source>
</evidence>
<accession>A0A6P8H5Y1</accession>
<dbReference type="GO" id="GO:0044206">
    <property type="term" value="P:UMP salvage"/>
    <property type="evidence" value="ECO:0007669"/>
    <property type="project" value="UniProtKB-UniPathway"/>
</dbReference>
<evidence type="ECO:0000256" key="10">
    <source>
        <dbReference type="SAM" id="MobiDB-lite"/>
    </source>
</evidence>
<evidence type="ECO:0000259" key="11">
    <source>
        <dbReference type="Pfam" id="PF00485"/>
    </source>
</evidence>
<sequence>MAAATVSKTNMAMKKPFIIGVAGGSASGKSSVCSKIMEQLGQDDIDCKTRVAIIGQESFYRELNEEELRDAGKGEFNFDHPDAFDFEKNYDAIKSIASGKTVEIPTYDYDIASTKDAKVNLIHPTTDIILFEGILTLYFKEIRDLLDMKLFVDTDSDTRLSRRVLRDTQERGRDLDCVLATYTNFVKPAFEDFCLPTKKYADVIIPRGSDNTVAINLIVQHIKDILSGNKTIRKVSESSSKRQRTVSESSMLSSRPH</sequence>
<keyword evidence="12" id="KW-1185">Reference proteome</keyword>
<comment type="catalytic activity">
    <reaction evidence="9">
        <text>uridine + ATP = UMP + ADP + H(+)</text>
        <dbReference type="Rhea" id="RHEA:16825"/>
        <dbReference type="ChEBI" id="CHEBI:15378"/>
        <dbReference type="ChEBI" id="CHEBI:16704"/>
        <dbReference type="ChEBI" id="CHEBI:30616"/>
        <dbReference type="ChEBI" id="CHEBI:57865"/>
        <dbReference type="ChEBI" id="CHEBI:456216"/>
        <dbReference type="EC" id="2.7.1.48"/>
    </reaction>
</comment>
<evidence type="ECO:0000256" key="1">
    <source>
        <dbReference type="ARBA" id="ARBA00004690"/>
    </source>
</evidence>
<dbReference type="KEGG" id="aten:116288210"/>
<dbReference type="UniPathway" id="UPA00574">
    <property type="reaction ID" value="UER00637"/>
</dbReference>
<evidence type="ECO:0000256" key="9">
    <source>
        <dbReference type="ARBA" id="ARBA00048909"/>
    </source>
</evidence>
<evidence type="ECO:0000256" key="2">
    <source>
        <dbReference type="ARBA" id="ARBA00004784"/>
    </source>
</evidence>
<dbReference type="CDD" id="cd02023">
    <property type="entry name" value="UMPK"/>
    <property type="match status" value="1"/>
</dbReference>
<gene>
    <name evidence="13" type="primary">LOC116288210</name>
</gene>
<dbReference type="RefSeq" id="XP_031550828.1">
    <property type="nucleotide sequence ID" value="XM_031694968.1"/>
</dbReference>
<dbReference type="InParanoid" id="A0A6P8H5Y1"/>
<dbReference type="PANTHER" id="PTHR10285">
    <property type="entry name" value="URIDINE KINASE"/>
    <property type="match status" value="1"/>
</dbReference>
<dbReference type="EC" id="2.7.1.48" evidence="4"/>
<keyword evidence="5" id="KW-0808">Transferase</keyword>
<evidence type="ECO:0000313" key="13">
    <source>
        <dbReference type="RefSeq" id="XP_031550828.1"/>
    </source>
</evidence>